<evidence type="ECO:0000256" key="3">
    <source>
        <dbReference type="ARBA" id="ARBA00022827"/>
    </source>
</evidence>
<dbReference type="SUPFAM" id="SSF48173">
    <property type="entry name" value="Cryptochrome/photolyase FAD-binding domain"/>
    <property type="match status" value="1"/>
</dbReference>
<dbReference type="Gene3D" id="1.25.40.80">
    <property type="match status" value="1"/>
</dbReference>
<feature type="region of interest" description="Disordered" evidence="6">
    <location>
        <begin position="91"/>
        <end position="144"/>
    </location>
</feature>
<feature type="compositionally biased region" description="Low complexity" evidence="6">
    <location>
        <begin position="340"/>
        <end position="354"/>
    </location>
</feature>
<dbReference type="AlphaFoldDB" id="A0A835Y5N0"/>
<feature type="compositionally biased region" description="Low complexity" evidence="6">
    <location>
        <begin position="451"/>
        <end position="471"/>
    </location>
</feature>
<feature type="binding site" evidence="4">
    <location>
        <begin position="496"/>
        <end position="500"/>
    </location>
    <ligand>
        <name>FAD</name>
        <dbReference type="ChEBI" id="CHEBI:57692"/>
    </ligand>
</feature>
<dbReference type="InterPro" id="IPR014729">
    <property type="entry name" value="Rossmann-like_a/b/a_fold"/>
</dbReference>
<comment type="caution">
    <text evidence="8">The sequence shown here is derived from an EMBL/GenBank/DDBJ whole genome shotgun (WGS) entry which is preliminary data.</text>
</comment>
<evidence type="ECO:0000313" key="8">
    <source>
        <dbReference type="EMBL" id="KAG2495599.1"/>
    </source>
</evidence>
<evidence type="ECO:0000256" key="5">
    <source>
        <dbReference type="PIRSR" id="PIRSR602081-2"/>
    </source>
</evidence>
<dbReference type="EMBL" id="JAEHOE010000023">
    <property type="protein sequence ID" value="KAG2495599.1"/>
    <property type="molecule type" value="Genomic_DNA"/>
</dbReference>
<dbReference type="InterPro" id="IPR036155">
    <property type="entry name" value="Crypto/Photolyase_N_sf"/>
</dbReference>
<dbReference type="Gene3D" id="3.40.50.620">
    <property type="entry name" value="HUPs"/>
    <property type="match status" value="1"/>
</dbReference>
<feature type="compositionally biased region" description="Low complexity" evidence="6">
    <location>
        <begin position="132"/>
        <end position="141"/>
    </location>
</feature>
<evidence type="ECO:0000256" key="6">
    <source>
        <dbReference type="SAM" id="MobiDB-lite"/>
    </source>
</evidence>
<feature type="compositionally biased region" description="Low complexity" evidence="6">
    <location>
        <begin position="725"/>
        <end position="738"/>
    </location>
</feature>
<dbReference type="InterPro" id="IPR006050">
    <property type="entry name" value="DNA_photolyase_N"/>
</dbReference>
<gene>
    <name evidence="8" type="ORF">HYH03_006199</name>
</gene>
<proteinExistence type="inferred from homology"/>
<name>A0A835Y5N0_9CHLO</name>
<dbReference type="PRINTS" id="PR00147">
    <property type="entry name" value="DNAPHOTLYASE"/>
</dbReference>
<dbReference type="GO" id="GO:0003677">
    <property type="term" value="F:DNA binding"/>
    <property type="evidence" value="ECO:0007669"/>
    <property type="project" value="TreeGrafter"/>
</dbReference>
<feature type="site" description="Electron transfer via tryptophanyl radical" evidence="5">
    <location>
        <position position="570"/>
    </location>
</feature>
<dbReference type="InterPro" id="IPR005101">
    <property type="entry name" value="Cryptochr/Photolyase_FAD-bd"/>
</dbReference>
<dbReference type="SUPFAM" id="SSF52425">
    <property type="entry name" value="Cryptochrome/photolyase, N-terminal domain"/>
    <property type="match status" value="1"/>
</dbReference>
<feature type="compositionally biased region" description="Low complexity" evidence="6">
    <location>
        <begin position="786"/>
        <end position="799"/>
    </location>
</feature>
<accession>A0A835Y5N0</accession>
<dbReference type="PANTHER" id="PTHR11455">
    <property type="entry name" value="CRYPTOCHROME"/>
    <property type="match status" value="1"/>
</dbReference>
<evidence type="ECO:0000256" key="4">
    <source>
        <dbReference type="PIRSR" id="PIRSR602081-1"/>
    </source>
</evidence>
<reference evidence="8" key="1">
    <citation type="journal article" date="2020" name="bioRxiv">
        <title>Comparative genomics of Chlamydomonas.</title>
        <authorList>
            <person name="Craig R.J."/>
            <person name="Hasan A.R."/>
            <person name="Ness R.W."/>
            <person name="Keightley P.D."/>
        </authorList>
    </citation>
    <scope>NUCLEOTIDE SEQUENCE</scope>
    <source>
        <strain evidence="8">CCAP 11/70</strain>
    </source>
</reference>
<dbReference type="GO" id="GO:0071949">
    <property type="term" value="F:FAD binding"/>
    <property type="evidence" value="ECO:0007669"/>
    <property type="project" value="TreeGrafter"/>
</dbReference>
<feature type="site" description="Electron transfer via tryptophanyl radical" evidence="5">
    <location>
        <position position="623"/>
    </location>
</feature>
<evidence type="ECO:0000256" key="2">
    <source>
        <dbReference type="ARBA" id="ARBA00022630"/>
    </source>
</evidence>
<feature type="compositionally biased region" description="Gly residues" evidence="6">
    <location>
        <begin position="756"/>
        <end position="769"/>
    </location>
</feature>
<dbReference type="Gene3D" id="1.10.579.10">
    <property type="entry name" value="DNA Cyclobutane Dipyrimidine Photolyase, subunit A, domain 3"/>
    <property type="match status" value="1"/>
</dbReference>
<feature type="binding site" evidence="4">
    <location>
        <begin position="636"/>
        <end position="638"/>
    </location>
    <ligand>
        <name>FAD</name>
        <dbReference type="ChEBI" id="CHEBI:57692"/>
    </ligand>
</feature>
<keyword evidence="2 4" id="KW-0285">Flavoprotein</keyword>
<dbReference type="PANTHER" id="PTHR11455:SF22">
    <property type="entry name" value="CRYPTOCHROME DASH"/>
    <property type="match status" value="1"/>
</dbReference>
<comment type="similarity">
    <text evidence="1">Belongs to the DNA photolyase class-1 family.</text>
</comment>
<comment type="cofactor">
    <cofactor evidence="4">
        <name>FAD</name>
        <dbReference type="ChEBI" id="CHEBI:57692"/>
    </cofactor>
    <text evidence="4">Binds 1 FAD per subunit.</text>
</comment>
<evidence type="ECO:0000259" key="7">
    <source>
        <dbReference type="PROSITE" id="PS51645"/>
    </source>
</evidence>
<dbReference type="PROSITE" id="PS51645">
    <property type="entry name" value="PHR_CRY_ALPHA_BETA"/>
    <property type="match status" value="1"/>
</dbReference>
<feature type="binding site" evidence="4">
    <location>
        <position position="483"/>
    </location>
    <ligand>
        <name>FAD</name>
        <dbReference type="ChEBI" id="CHEBI:57692"/>
    </ligand>
</feature>
<organism evidence="8 9">
    <name type="scientific">Edaphochlamys debaryana</name>
    <dbReference type="NCBI Taxonomy" id="47281"/>
    <lineage>
        <taxon>Eukaryota</taxon>
        <taxon>Viridiplantae</taxon>
        <taxon>Chlorophyta</taxon>
        <taxon>core chlorophytes</taxon>
        <taxon>Chlorophyceae</taxon>
        <taxon>CS clade</taxon>
        <taxon>Chlamydomonadales</taxon>
        <taxon>Chlamydomonadales incertae sedis</taxon>
        <taxon>Edaphochlamys</taxon>
    </lineage>
</organism>
<dbReference type="Pfam" id="PF03441">
    <property type="entry name" value="FAD_binding_7"/>
    <property type="match status" value="1"/>
</dbReference>
<evidence type="ECO:0000313" key="9">
    <source>
        <dbReference type="Proteomes" id="UP000612055"/>
    </source>
</evidence>
<dbReference type="GO" id="GO:0003904">
    <property type="term" value="F:deoxyribodipyrimidine photo-lyase activity"/>
    <property type="evidence" value="ECO:0007669"/>
    <property type="project" value="TreeGrafter"/>
</dbReference>
<evidence type="ECO:0000256" key="1">
    <source>
        <dbReference type="ARBA" id="ARBA00005862"/>
    </source>
</evidence>
<feature type="region of interest" description="Disordered" evidence="6">
    <location>
        <begin position="725"/>
        <end position="807"/>
    </location>
</feature>
<feature type="region of interest" description="Disordered" evidence="6">
    <location>
        <begin position="445"/>
        <end position="482"/>
    </location>
</feature>
<keyword evidence="3 4" id="KW-0274">FAD</keyword>
<feature type="compositionally biased region" description="Pro residues" evidence="6">
    <location>
        <begin position="97"/>
        <end position="109"/>
    </location>
</feature>
<feature type="compositionally biased region" description="Gly residues" evidence="6">
    <location>
        <begin position="114"/>
        <end position="131"/>
    </location>
</feature>
<feature type="domain" description="Photolyase/cryptochrome alpha/beta" evidence="7">
    <location>
        <begin position="13"/>
        <end position="241"/>
    </location>
</feature>
<dbReference type="InterPro" id="IPR036134">
    <property type="entry name" value="Crypto/Photolyase_FAD-like_sf"/>
</dbReference>
<feature type="site" description="Electron transfer via tryptophanyl radical" evidence="5">
    <location>
        <position position="646"/>
    </location>
</feature>
<dbReference type="Pfam" id="PF00875">
    <property type="entry name" value="DNA_photolyase"/>
    <property type="match status" value="1"/>
</dbReference>
<dbReference type="InterPro" id="IPR002081">
    <property type="entry name" value="Cryptochrome/DNA_photolyase_1"/>
</dbReference>
<sequence length="807" mass="82380">MPATRCSARTVSSCGVWWIRRDLRLADNEALRGASQADALLPVYCLDPAAVLHRRTQSSHGGLGIPRLGPWRARLLLQSLASLHTDLARLQGAAGGPQPPPPPPPPPAAAPHAGQGGPTGAGAVPPGGAGEGPQARAQAGSGAAGGGVVAGGVGAGGGGGGGLVFRAGPAHEVLPGLLEGVLGANPQLRHVALHLHAEPLGGAGGAGAEAGAEAHVAGALREWAERHGLSLSVVKHWDRTLYHPDDLPYSLYEGHTAEQPAAASRPDLPDLQDPAWYRHLPPTMTRFRKATQPACPVRPSHPPPLWLPPLPAPFGGTPSEANLAHRTELNGAAAAGGGRTPPSSSPSSAVAAGPHEASDSSHVGRIPCTVRQLYEHVPGAASALERLQELTGRQYGAVVDDHVGAATASPGPHSAFPFAAGEAEALRRLRHYVWGPGGAAGADTGAGAGPGVASSSAGAGTGEAAAGPGSEQEPATPPPLASYTNTRALAVGLDASTKLSPFLALGCITPRTVHREVESARAAAGPGSPLSAECDWLQMHLLIRDYFTLSAIREGAQLFSDGDGGGEAGWSHDLSAFRRWASGRTGLPFVDASLRELGGSGWTSNRGRQNAASMLTKDLRLDWRWGAELFECLLLDGDEAVNAANWRSVAGVGSAQGPDDRRFKTVTQGMEYDPDAVLAATWLPELAALPAHLRHQPWAATEQERGQYALYGMYDSTPYGSRGPAVDGADAAGDSAAGYPPPMVDPATHVGVVKGQQGGGGRQAQGGETGRPKSGAAGGRRRGNRAKAAPQEAAGAAGADSPRSVEA</sequence>
<protein>
    <recommendedName>
        <fullName evidence="7">Photolyase/cryptochrome alpha/beta domain-containing protein</fullName>
    </recommendedName>
</protein>
<dbReference type="Proteomes" id="UP000612055">
    <property type="component" value="Unassembled WGS sequence"/>
</dbReference>
<keyword evidence="9" id="KW-1185">Reference proteome</keyword>
<feature type="region of interest" description="Disordered" evidence="6">
    <location>
        <begin position="332"/>
        <end position="364"/>
    </location>
</feature>
<dbReference type="OrthoDB" id="435881at2759"/>
<dbReference type="GO" id="GO:0000719">
    <property type="term" value="P:photoreactive repair"/>
    <property type="evidence" value="ECO:0007669"/>
    <property type="project" value="TreeGrafter"/>
</dbReference>